<dbReference type="InterPro" id="IPR007110">
    <property type="entry name" value="Ig-like_dom"/>
</dbReference>
<keyword evidence="3" id="KW-1185">Reference proteome</keyword>
<dbReference type="SUPFAM" id="SSF48726">
    <property type="entry name" value="Immunoglobulin"/>
    <property type="match status" value="2"/>
</dbReference>
<sequence>MDEDVIQWRFGYSEKTIIAEINKRADSVTVYDDVLDGRFRHRLKLDNQTGSLTITDTTTEHTGLYTLQTNSVIKSMHLLVYGDQILMMEGDSVTLNSKLTNTLGAVRIQWMFGNENILIAEINDRIAVYDDVLDGRFRDRLKLDNQTGSLTITNTTTEHAGNYKRQTNKLTESFSLAVYARLPVPVISSNSSQCSSSSSSSSYCSMVCSVVNVSHVTLSWYKGNSLLSSISVSDLSISLSLPLEIERVDDSYSCVVAYSFTNCTTHLNTELCHTCSGTAALILVDVGAYISVY</sequence>
<dbReference type="Proteomes" id="UP001529510">
    <property type="component" value="Unassembled WGS sequence"/>
</dbReference>
<feature type="domain" description="Ig-like" evidence="1">
    <location>
        <begin position="185"/>
        <end position="270"/>
    </location>
</feature>
<proteinExistence type="predicted"/>
<dbReference type="PROSITE" id="PS50835">
    <property type="entry name" value="IG_LIKE"/>
    <property type="match status" value="1"/>
</dbReference>
<dbReference type="InterPro" id="IPR036179">
    <property type="entry name" value="Ig-like_dom_sf"/>
</dbReference>
<dbReference type="PANTHER" id="PTHR21063">
    <property type="entry name" value="LFA-3"/>
    <property type="match status" value="1"/>
</dbReference>
<evidence type="ECO:0000313" key="2">
    <source>
        <dbReference type="EMBL" id="KAL0153210.1"/>
    </source>
</evidence>
<evidence type="ECO:0000313" key="3">
    <source>
        <dbReference type="Proteomes" id="UP001529510"/>
    </source>
</evidence>
<protein>
    <recommendedName>
        <fullName evidence="1">Ig-like domain-containing protein</fullName>
    </recommendedName>
</protein>
<name>A0ABD0MW45_CIRMR</name>
<accession>A0ABD0MW45</accession>
<organism evidence="2 3">
    <name type="scientific">Cirrhinus mrigala</name>
    <name type="common">Mrigala</name>
    <dbReference type="NCBI Taxonomy" id="683832"/>
    <lineage>
        <taxon>Eukaryota</taxon>
        <taxon>Metazoa</taxon>
        <taxon>Chordata</taxon>
        <taxon>Craniata</taxon>
        <taxon>Vertebrata</taxon>
        <taxon>Euteleostomi</taxon>
        <taxon>Actinopterygii</taxon>
        <taxon>Neopterygii</taxon>
        <taxon>Teleostei</taxon>
        <taxon>Ostariophysi</taxon>
        <taxon>Cypriniformes</taxon>
        <taxon>Cyprinidae</taxon>
        <taxon>Labeoninae</taxon>
        <taxon>Labeonini</taxon>
        <taxon>Cirrhinus</taxon>
    </lineage>
</organism>
<reference evidence="2 3" key="1">
    <citation type="submission" date="2024-05" db="EMBL/GenBank/DDBJ databases">
        <title>Genome sequencing and assembly of Indian major carp, Cirrhinus mrigala (Hamilton, 1822).</title>
        <authorList>
            <person name="Mohindra V."/>
            <person name="Chowdhury L.M."/>
            <person name="Lal K."/>
            <person name="Jena J.K."/>
        </authorList>
    </citation>
    <scope>NUCLEOTIDE SEQUENCE [LARGE SCALE GENOMIC DNA]</scope>
    <source>
        <strain evidence="2">CM1030</strain>
        <tissue evidence="2">Blood</tissue>
    </source>
</reference>
<dbReference type="EMBL" id="JAMKFB020000127">
    <property type="protein sequence ID" value="KAL0153210.1"/>
    <property type="molecule type" value="Genomic_DNA"/>
</dbReference>
<dbReference type="InterPro" id="IPR013783">
    <property type="entry name" value="Ig-like_fold"/>
</dbReference>
<comment type="caution">
    <text evidence="2">The sequence shown here is derived from an EMBL/GenBank/DDBJ whole genome shotgun (WGS) entry which is preliminary data.</text>
</comment>
<gene>
    <name evidence="2" type="ORF">M9458_051479</name>
</gene>
<dbReference type="AlphaFoldDB" id="A0ABD0MW45"/>
<dbReference type="PANTHER" id="PTHR21063:SF4">
    <property type="entry name" value="CD48 ANTIGEN-RELATED"/>
    <property type="match status" value="1"/>
</dbReference>
<dbReference type="Gene3D" id="2.60.40.10">
    <property type="entry name" value="Immunoglobulins"/>
    <property type="match status" value="2"/>
</dbReference>
<evidence type="ECO:0000259" key="1">
    <source>
        <dbReference type="PROSITE" id="PS50835"/>
    </source>
</evidence>